<dbReference type="SMART" id="SM00342">
    <property type="entry name" value="HTH_ARAC"/>
    <property type="match status" value="1"/>
</dbReference>
<dbReference type="PRINTS" id="PR00032">
    <property type="entry name" value="HTHARAC"/>
</dbReference>
<dbReference type="Proteomes" id="UP000515811">
    <property type="component" value="Chromosome"/>
</dbReference>
<dbReference type="InterPro" id="IPR009057">
    <property type="entry name" value="Homeodomain-like_sf"/>
</dbReference>
<dbReference type="InterPro" id="IPR018060">
    <property type="entry name" value="HTH_AraC"/>
</dbReference>
<dbReference type="GO" id="GO:0043565">
    <property type="term" value="F:sequence-specific DNA binding"/>
    <property type="evidence" value="ECO:0007669"/>
    <property type="project" value="InterPro"/>
</dbReference>
<keyword evidence="4" id="KW-0010">Activator</keyword>
<dbReference type="PROSITE" id="PS00041">
    <property type="entry name" value="HTH_ARAC_FAMILY_1"/>
    <property type="match status" value="1"/>
</dbReference>
<dbReference type="Pfam" id="PF02311">
    <property type="entry name" value="AraC_binding"/>
    <property type="match status" value="1"/>
</dbReference>
<keyword evidence="1" id="KW-0678">Repressor</keyword>
<name>A0A7G9RV56_9BURK</name>
<feature type="domain" description="HTH araC/xylS-type" evidence="6">
    <location>
        <begin position="156"/>
        <end position="252"/>
    </location>
</feature>
<dbReference type="PROSITE" id="PS01124">
    <property type="entry name" value="HTH_ARAC_FAMILY_2"/>
    <property type="match status" value="1"/>
</dbReference>
<dbReference type="InterPro" id="IPR003313">
    <property type="entry name" value="AraC-bd"/>
</dbReference>
<dbReference type="PANTHER" id="PTHR11019:SF159">
    <property type="entry name" value="TRANSCRIPTIONAL REGULATOR-RELATED"/>
    <property type="match status" value="1"/>
</dbReference>
<keyword evidence="8" id="KW-1185">Reference proteome</keyword>
<dbReference type="InterPro" id="IPR011051">
    <property type="entry name" value="RmlC_Cupin_sf"/>
</dbReference>
<evidence type="ECO:0000313" key="7">
    <source>
        <dbReference type="EMBL" id="QNN59481.1"/>
    </source>
</evidence>
<dbReference type="GO" id="GO:0003700">
    <property type="term" value="F:DNA-binding transcription factor activity"/>
    <property type="evidence" value="ECO:0007669"/>
    <property type="project" value="InterPro"/>
</dbReference>
<dbReference type="KEGG" id="drg:H9K76_07000"/>
<dbReference type="SUPFAM" id="SSF51182">
    <property type="entry name" value="RmlC-like cupins"/>
    <property type="match status" value="1"/>
</dbReference>
<evidence type="ECO:0000256" key="4">
    <source>
        <dbReference type="ARBA" id="ARBA00023159"/>
    </source>
</evidence>
<dbReference type="Gene3D" id="2.60.120.10">
    <property type="entry name" value="Jelly Rolls"/>
    <property type="match status" value="1"/>
</dbReference>
<dbReference type="InterPro" id="IPR018062">
    <property type="entry name" value="HTH_AraC-typ_CS"/>
</dbReference>
<keyword evidence="3" id="KW-0238">DNA-binding</keyword>
<dbReference type="SUPFAM" id="SSF46689">
    <property type="entry name" value="Homeodomain-like"/>
    <property type="match status" value="1"/>
</dbReference>
<evidence type="ECO:0000256" key="5">
    <source>
        <dbReference type="ARBA" id="ARBA00023163"/>
    </source>
</evidence>
<keyword evidence="5" id="KW-0804">Transcription</keyword>
<dbReference type="Pfam" id="PF12833">
    <property type="entry name" value="HTH_18"/>
    <property type="match status" value="1"/>
</dbReference>
<keyword evidence="2" id="KW-0805">Transcription regulation</keyword>
<evidence type="ECO:0000313" key="8">
    <source>
        <dbReference type="Proteomes" id="UP000515811"/>
    </source>
</evidence>
<dbReference type="AlphaFoldDB" id="A0A7G9RV56"/>
<evidence type="ECO:0000259" key="6">
    <source>
        <dbReference type="PROSITE" id="PS01124"/>
    </source>
</evidence>
<dbReference type="InterPro" id="IPR014710">
    <property type="entry name" value="RmlC-like_jellyroll"/>
</dbReference>
<accession>A0A7G9RV56</accession>
<dbReference type="Gene3D" id="1.10.10.60">
    <property type="entry name" value="Homeodomain-like"/>
    <property type="match status" value="2"/>
</dbReference>
<organism evidence="7 8">
    <name type="scientific">Diaphorobacter ruginosibacter</name>
    <dbReference type="NCBI Taxonomy" id="1715720"/>
    <lineage>
        <taxon>Bacteria</taxon>
        <taxon>Pseudomonadati</taxon>
        <taxon>Pseudomonadota</taxon>
        <taxon>Betaproteobacteria</taxon>
        <taxon>Burkholderiales</taxon>
        <taxon>Comamonadaceae</taxon>
        <taxon>Diaphorobacter</taxon>
    </lineage>
</organism>
<evidence type="ECO:0000256" key="3">
    <source>
        <dbReference type="ARBA" id="ARBA00023125"/>
    </source>
</evidence>
<reference evidence="7 8" key="1">
    <citation type="submission" date="2020-08" db="EMBL/GenBank/DDBJ databases">
        <title>Genome sequence of Diaphorobacter ruginosibacter DSM 27467T.</title>
        <authorList>
            <person name="Hyun D.-W."/>
            <person name="Bae J.-W."/>
        </authorList>
    </citation>
    <scope>NUCLEOTIDE SEQUENCE [LARGE SCALE GENOMIC DNA]</scope>
    <source>
        <strain evidence="7 8">DSM 27467</strain>
    </source>
</reference>
<gene>
    <name evidence="7" type="ORF">H9K76_07000</name>
</gene>
<dbReference type="EMBL" id="CP060714">
    <property type="protein sequence ID" value="QNN59481.1"/>
    <property type="molecule type" value="Genomic_DNA"/>
</dbReference>
<dbReference type="PANTHER" id="PTHR11019">
    <property type="entry name" value="HTH-TYPE TRANSCRIPTIONAL REGULATOR NIMR"/>
    <property type="match status" value="1"/>
</dbReference>
<evidence type="ECO:0000256" key="2">
    <source>
        <dbReference type="ARBA" id="ARBA00023015"/>
    </source>
</evidence>
<protein>
    <submittedName>
        <fullName evidence="7">Helix-turn-helix transcriptional regulator</fullName>
    </submittedName>
</protein>
<proteinExistence type="predicted"/>
<sequence>MRPMPDLNTAESAVVAGEIRYSDGWVTGWHSHPRGQLLYASKGVMIVNSRAGSWVVPPNRALWFPAGLEHEVRMSGEVHMRTAYIDEARVEGVPATACVLRVSALMRELIVAATSAQLDYAEGSRGDLILRLLVQELRQSHVLPLHLPVPEDERIQRICKALIEDTANADTALQWAHRVGVAPKTVHRLFQKETGMGFAQWREQARLLLALRKLASGERIIDIAFDCGYASQSAFTAMFRRRFGVPPSAFFG</sequence>
<evidence type="ECO:0000256" key="1">
    <source>
        <dbReference type="ARBA" id="ARBA00022491"/>
    </source>
</evidence>
<dbReference type="CDD" id="cd06124">
    <property type="entry name" value="cupin_NimR-like_N"/>
    <property type="match status" value="1"/>
</dbReference>
<dbReference type="FunFam" id="1.10.10.60:FF:000132">
    <property type="entry name" value="AraC family transcriptional regulator"/>
    <property type="match status" value="1"/>
</dbReference>
<dbReference type="InterPro" id="IPR020449">
    <property type="entry name" value="Tscrpt_reg_AraC-type_HTH"/>
</dbReference>